<dbReference type="GO" id="GO:0005637">
    <property type="term" value="C:nuclear inner membrane"/>
    <property type="evidence" value="ECO:0007669"/>
    <property type="project" value="TreeGrafter"/>
</dbReference>
<dbReference type="GO" id="GO:0005789">
    <property type="term" value="C:endoplasmic reticulum membrane"/>
    <property type="evidence" value="ECO:0007669"/>
    <property type="project" value="UniProtKB-SubCell"/>
</dbReference>
<comment type="subcellular location">
    <subcellularLocation>
        <location evidence="1">Endomembrane system</location>
        <topology evidence="1">Multi-pass membrane protein</topology>
    </subcellularLocation>
    <subcellularLocation>
        <location evidence="3">Endoplasmic reticulum membrane</location>
    </subcellularLocation>
    <subcellularLocation>
        <location evidence="2">Nucleus envelope</location>
    </subcellularLocation>
</comment>
<keyword evidence="7 10" id="KW-1133">Transmembrane helix</keyword>
<evidence type="ECO:0000256" key="10">
    <source>
        <dbReference type="SAM" id="Phobius"/>
    </source>
</evidence>
<dbReference type="GO" id="GO:0006629">
    <property type="term" value="P:lipid metabolic process"/>
    <property type="evidence" value="ECO:0007669"/>
    <property type="project" value="TreeGrafter"/>
</dbReference>
<proteinExistence type="inferred from homology"/>
<protein>
    <submittedName>
        <fullName evidence="11">Putative transmembrane protein 43</fullName>
    </submittedName>
</protein>
<dbReference type="OrthoDB" id="410725at2759"/>
<comment type="caution">
    <text evidence="11">The sequence shown here is derived from an EMBL/GenBank/DDBJ whole genome shotgun (WGS) entry which is preliminary data.</text>
</comment>
<keyword evidence="6" id="KW-0256">Endoplasmic reticulum</keyword>
<comment type="similarity">
    <text evidence="4">Belongs to the TMEM43 family.</text>
</comment>
<evidence type="ECO:0000256" key="5">
    <source>
        <dbReference type="ARBA" id="ARBA00022692"/>
    </source>
</evidence>
<evidence type="ECO:0000256" key="4">
    <source>
        <dbReference type="ARBA" id="ARBA00006627"/>
    </source>
</evidence>
<evidence type="ECO:0000256" key="1">
    <source>
        <dbReference type="ARBA" id="ARBA00004127"/>
    </source>
</evidence>
<dbReference type="AlphaFoldDB" id="A0A0L0CA64"/>
<feature type="transmembrane region" description="Helical" evidence="10">
    <location>
        <begin position="326"/>
        <end position="344"/>
    </location>
</feature>
<name>A0A0L0CA64_LUCCU</name>
<keyword evidence="5 10" id="KW-0812">Transmembrane</keyword>
<feature type="transmembrane region" description="Helical" evidence="10">
    <location>
        <begin position="351"/>
        <end position="369"/>
    </location>
</feature>
<evidence type="ECO:0000256" key="9">
    <source>
        <dbReference type="ARBA" id="ARBA00023242"/>
    </source>
</evidence>
<dbReference type="GO" id="GO:0071763">
    <property type="term" value="P:nuclear membrane organization"/>
    <property type="evidence" value="ECO:0007669"/>
    <property type="project" value="TreeGrafter"/>
</dbReference>
<accession>A0A0L0CA64</accession>
<dbReference type="PANTHER" id="PTHR13416:SF2">
    <property type="entry name" value="TRANSMEMBRANE PROTEIN 43"/>
    <property type="match status" value="1"/>
</dbReference>
<evidence type="ECO:0000256" key="6">
    <source>
        <dbReference type="ARBA" id="ARBA00022824"/>
    </source>
</evidence>
<organism evidence="11 12">
    <name type="scientific">Lucilia cuprina</name>
    <name type="common">Green bottle fly</name>
    <name type="synonym">Australian sheep blowfly</name>
    <dbReference type="NCBI Taxonomy" id="7375"/>
    <lineage>
        <taxon>Eukaryota</taxon>
        <taxon>Metazoa</taxon>
        <taxon>Ecdysozoa</taxon>
        <taxon>Arthropoda</taxon>
        <taxon>Hexapoda</taxon>
        <taxon>Insecta</taxon>
        <taxon>Pterygota</taxon>
        <taxon>Neoptera</taxon>
        <taxon>Endopterygota</taxon>
        <taxon>Diptera</taxon>
        <taxon>Brachycera</taxon>
        <taxon>Muscomorpha</taxon>
        <taxon>Oestroidea</taxon>
        <taxon>Calliphoridae</taxon>
        <taxon>Luciliinae</taxon>
        <taxon>Lucilia</taxon>
    </lineage>
</organism>
<dbReference type="Proteomes" id="UP000037069">
    <property type="component" value="Unassembled WGS sequence"/>
</dbReference>
<keyword evidence="8 10" id="KW-0472">Membrane</keyword>
<dbReference type="EMBL" id="JRES01000685">
    <property type="protein sequence ID" value="KNC29136.1"/>
    <property type="molecule type" value="Genomic_DNA"/>
</dbReference>
<feature type="transmembrane region" description="Helical" evidence="10">
    <location>
        <begin position="12"/>
        <end position="30"/>
    </location>
</feature>
<reference evidence="11 12" key="1">
    <citation type="journal article" date="2015" name="Nat. Commun.">
        <title>Lucilia cuprina genome unlocks parasitic fly biology to underpin future interventions.</title>
        <authorList>
            <person name="Anstead C.A."/>
            <person name="Korhonen P.K."/>
            <person name="Young N.D."/>
            <person name="Hall R.S."/>
            <person name="Jex A.R."/>
            <person name="Murali S.C."/>
            <person name="Hughes D.S."/>
            <person name="Lee S.F."/>
            <person name="Perry T."/>
            <person name="Stroehlein A.J."/>
            <person name="Ansell B.R."/>
            <person name="Breugelmans B."/>
            <person name="Hofmann A."/>
            <person name="Qu J."/>
            <person name="Dugan S."/>
            <person name="Lee S.L."/>
            <person name="Chao H."/>
            <person name="Dinh H."/>
            <person name="Han Y."/>
            <person name="Doddapaneni H.V."/>
            <person name="Worley K.C."/>
            <person name="Muzny D.M."/>
            <person name="Ioannidis P."/>
            <person name="Waterhouse R.M."/>
            <person name="Zdobnov E.M."/>
            <person name="James P.J."/>
            <person name="Bagnall N.H."/>
            <person name="Kotze A.C."/>
            <person name="Gibbs R.A."/>
            <person name="Richards S."/>
            <person name="Batterham P."/>
            <person name="Gasser R.B."/>
        </authorList>
    </citation>
    <scope>NUCLEOTIDE SEQUENCE [LARGE SCALE GENOMIC DNA]</scope>
    <source>
        <strain evidence="11 12">LS</strain>
        <tissue evidence="11">Full body</tissue>
    </source>
</reference>
<dbReference type="STRING" id="7375.A0A0L0CA64"/>
<dbReference type="Pfam" id="PF07787">
    <property type="entry name" value="TMEM43"/>
    <property type="match status" value="1"/>
</dbReference>
<feature type="transmembrane region" description="Helical" evidence="10">
    <location>
        <begin position="285"/>
        <end position="306"/>
    </location>
</feature>
<sequence>MTLIETYRSCWLIATFGLILFIGGAGVLFWNEGRAVHTIMSLDEALDDAVTLDATADDIEPIYNDRIVHISGPIIVGEPLTEPDYNIQVLAVKLRRRVQMYQWVEETVEHNYGESVASVHTEDRTYYYTRDWRDTVIDSRSFYIQTGHQNPKQFPIESETQVADAVYIGRFELGNSIKNKFNNFVELTSDTRPEDPTIKLHLGLYYHSNDIFNPEIGDIRILFSFAGMEGEMFTIVGKLVKNKIEPYRTSRGVDILLVYPGEWSLTEVFKKEHHAQRLTTWGFRFMGWVLVFFGVTCTSTLLHVILSRIQFLSSLAPDPRFPVGTNVLLSLSMALVIAAVAWILHRPMVGAGLMFAAASPFVWFARGFTNYQRVNGN</sequence>
<evidence type="ECO:0000256" key="8">
    <source>
        <dbReference type="ARBA" id="ARBA00023136"/>
    </source>
</evidence>
<evidence type="ECO:0000256" key="2">
    <source>
        <dbReference type="ARBA" id="ARBA00004259"/>
    </source>
</evidence>
<dbReference type="InterPro" id="IPR012430">
    <property type="entry name" value="TMEM43_fam"/>
</dbReference>
<dbReference type="OMA" id="NMMALDE"/>
<keyword evidence="9" id="KW-0539">Nucleus</keyword>
<dbReference type="PANTHER" id="PTHR13416">
    <property type="match status" value="1"/>
</dbReference>
<evidence type="ECO:0000313" key="12">
    <source>
        <dbReference type="Proteomes" id="UP000037069"/>
    </source>
</evidence>
<keyword evidence="12" id="KW-1185">Reference proteome</keyword>
<evidence type="ECO:0000256" key="3">
    <source>
        <dbReference type="ARBA" id="ARBA00004586"/>
    </source>
</evidence>
<evidence type="ECO:0000256" key="7">
    <source>
        <dbReference type="ARBA" id="ARBA00022989"/>
    </source>
</evidence>
<evidence type="ECO:0000313" key="11">
    <source>
        <dbReference type="EMBL" id="KNC29136.1"/>
    </source>
</evidence>
<gene>
    <name evidence="11" type="ORF">FF38_13608</name>
</gene>